<name>A0A2K1P9X4_9BACT</name>
<protein>
    <recommendedName>
        <fullName evidence="3">Cupin</fullName>
    </recommendedName>
</protein>
<dbReference type="EMBL" id="AZRM01000031">
    <property type="protein sequence ID" value="PNR99605.1"/>
    <property type="molecule type" value="Genomic_DNA"/>
</dbReference>
<dbReference type="InterPro" id="IPR011051">
    <property type="entry name" value="RmlC_Cupin_sf"/>
</dbReference>
<dbReference type="InterPro" id="IPR014710">
    <property type="entry name" value="RmlC-like_jellyroll"/>
</dbReference>
<accession>A0A2K1P9X4</accession>
<dbReference type="RefSeq" id="WP_103079032.1">
    <property type="nucleotide sequence ID" value="NZ_AZRM01000031.1"/>
</dbReference>
<dbReference type="Proteomes" id="UP000236199">
    <property type="component" value="Unassembled WGS sequence"/>
</dbReference>
<organism evidence="1 2">
    <name type="scientific">Petrotoga miotherma DSM 10691</name>
    <dbReference type="NCBI Taxonomy" id="1434326"/>
    <lineage>
        <taxon>Bacteria</taxon>
        <taxon>Thermotogati</taxon>
        <taxon>Thermotogota</taxon>
        <taxon>Thermotogae</taxon>
        <taxon>Petrotogales</taxon>
        <taxon>Petrotogaceae</taxon>
        <taxon>Petrotoga</taxon>
    </lineage>
</organism>
<reference evidence="1 2" key="1">
    <citation type="submission" date="2013-12" db="EMBL/GenBank/DDBJ databases">
        <title>Comparative genomics of Petrotoga isolates.</title>
        <authorList>
            <person name="Nesbo C.L."/>
            <person name="Charchuk R."/>
            <person name="Chow K."/>
        </authorList>
    </citation>
    <scope>NUCLEOTIDE SEQUENCE [LARGE SCALE GENOMIC DNA]</scope>
    <source>
        <strain evidence="1 2">DSM 10691</strain>
    </source>
</reference>
<evidence type="ECO:0000313" key="2">
    <source>
        <dbReference type="Proteomes" id="UP000236199"/>
    </source>
</evidence>
<evidence type="ECO:0008006" key="3">
    <source>
        <dbReference type="Google" id="ProtNLM"/>
    </source>
</evidence>
<proteinExistence type="predicted"/>
<dbReference type="Gene3D" id="2.60.120.10">
    <property type="entry name" value="Jelly Rolls"/>
    <property type="match status" value="1"/>
</dbReference>
<sequence length="121" mass="13941">MKPFIVKNIFEKENKKPYEIPISWNSYGKFVQMSNIETEAEKHKMWTDVYIVLDGEADLTVGEDLLNSKEIEDGEFRGGEITKPITTKLGKGSIVIIPHNFPHKLKTYDVFVQLVIKIKDN</sequence>
<evidence type="ECO:0000313" key="1">
    <source>
        <dbReference type="EMBL" id="PNR99605.1"/>
    </source>
</evidence>
<dbReference type="SUPFAM" id="SSF51182">
    <property type="entry name" value="RmlC-like cupins"/>
    <property type="match status" value="1"/>
</dbReference>
<dbReference type="OrthoDB" id="117649at2"/>
<gene>
    <name evidence="1" type="ORF">X928_06880</name>
</gene>
<comment type="caution">
    <text evidence="1">The sequence shown here is derived from an EMBL/GenBank/DDBJ whole genome shotgun (WGS) entry which is preliminary data.</text>
</comment>
<keyword evidence="2" id="KW-1185">Reference proteome</keyword>
<dbReference type="AlphaFoldDB" id="A0A2K1P9X4"/>